<sequence length="415" mass="47190">MPALRSQKNRPLQIQEPARSKRRGNEDDHEVWLAKKLKGKYPPLTNHSKSAVDAQRGKVYFYGGYRPEDKREIPTSDFRVFDINTMEFVDLTASLSQITPPDADLDVKPEPKRKRLPRLSQPGMALIDVQNRSFIFLFGGHDVDGPAGGPSSALIAIDLSHKQWYYVPFEDNSQQAGPAARIDPILIGVNEKLYVFDGLTGFGENWAYHRSFSVAEFRLGKKSKWVVVDAPYPQNVPAGHFFGKGLAVYEGDMILLLPGRAQEKARIQFRRDNIFYFIPRNKTFLKATIKGALPRDVVWFYVNPLDRSVSSPSGPLPYGTPEAVPSVMLCTWLPYGKNDLSPELWKFTIFPINTFVRLGVAEKLYKLEVNFHRFAMIGSRAFLFGQGDWPEKKAMCNTYTEIPVRELLIKEESRD</sequence>
<feature type="region of interest" description="Disordered" evidence="1">
    <location>
        <begin position="1"/>
        <end position="29"/>
    </location>
</feature>
<name>A0A409WBR1_9AGAR</name>
<dbReference type="InterPro" id="IPR015915">
    <property type="entry name" value="Kelch-typ_b-propeller"/>
</dbReference>
<evidence type="ECO:0000256" key="1">
    <source>
        <dbReference type="SAM" id="MobiDB-lite"/>
    </source>
</evidence>
<gene>
    <name evidence="2" type="ORF">CVT26_006342</name>
</gene>
<protein>
    <recommendedName>
        <fullName evidence="4">DUF4110 domain-containing protein</fullName>
    </recommendedName>
</protein>
<dbReference type="SUPFAM" id="SSF117281">
    <property type="entry name" value="Kelch motif"/>
    <property type="match status" value="1"/>
</dbReference>
<accession>A0A409WBR1</accession>
<dbReference type="EMBL" id="NHYE01005213">
    <property type="protein sequence ID" value="PPQ75936.1"/>
    <property type="molecule type" value="Genomic_DNA"/>
</dbReference>
<dbReference type="OrthoDB" id="3228507at2759"/>
<evidence type="ECO:0008006" key="4">
    <source>
        <dbReference type="Google" id="ProtNLM"/>
    </source>
</evidence>
<dbReference type="Gene3D" id="2.120.10.80">
    <property type="entry name" value="Kelch-type beta propeller"/>
    <property type="match status" value="1"/>
</dbReference>
<dbReference type="Proteomes" id="UP000284706">
    <property type="component" value="Unassembled WGS sequence"/>
</dbReference>
<proteinExistence type="predicted"/>
<dbReference type="AlphaFoldDB" id="A0A409WBR1"/>
<evidence type="ECO:0000313" key="2">
    <source>
        <dbReference type="EMBL" id="PPQ75936.1"/>
    </source>
</evidence>
<comment type="caution">
    <text evidence="2">The sequence shown here is derived from an EMBL/GenBank/DDBJ whole genome shotgun (WGS) entry which is preliminary data.</text>
</comment>
<evidence type="ECO:0000313" key="3">
    <source>
        <dbReference type="Proteomes" id="UP000284706"/>
    </source>
</evidence>
<reference evidence="2 3" key="1">
    <citation type="journal article" date="2018" name="Evol. Lett.">
        <title>Horizontal gene cluster transfer increased hallucinogenic mushroom diversity.</title>
        <authorList>
            <person name="Reynolds H.T."/>
            <person name="Vijayakumar V."/>
            <person name="Gluck-Thaler E."/>
            <person name="Korotkin H.B."/>
            <person name="Matheny P.B."/>
            <person name="Slot J.C."/>
        </authorList>
    </citation>
    <scope>NUCLEOTIDE SEQUENCE [LARGE SCALE GENOMIC DNA]</scope>
    <source>
        <strain evidence="2 3">SRW20</strain>
    </source>
</reference>
<dbReference type="STRING" id="231916.A0A409WBR1"/>
<keyword evidence="3" id="KW-1185">Reference proteome</keyword>
<dbReference type="InParanoid" id="A0A409WBR1"/>
<organism evidence="2 3">
    <name type="scientific">Gymnopilus dilepis</name>
    <dbReference type="NCBI Taxonomy" id="231916"/>
    <lineage>
        <taxon>Eukaryota</taxon>
        <taxon>Fungi</taxon>
        <taxon>Dikarya</taxon>
        <taxon>Basidiomycota</taxon>
        <taxon>Agaricomycotina</taxon>
        <taxon>Agaricomycetes</taxon>
        <taxon>Agaricomycetidae</taxon>
        <taxon>Agaricales</taxon>
        <taxon>Agaricineae</taxon>
        <taxon>Hymenogastraceae</taxon>
        <taxon>Gymnopilus</taxon>
    </lineage>
</organism>